<accession>A0ACB7RMY1</accession>
<dbReference type="Proteomes" id="UP000821845">
    <property type="component" value="Chromosome 9"/>
</dbReference>
<sequence length="113" mass="12276">MDTSEAEMAGVEINVRMLPGVQGTVDEHRIRRRPSSQWSAERRAAYSRGGADRGRGGGGGAAMTEDPQGRQTSFGYRARKDRAPVQPAPAVWDDARCGQSCASRLRDTAFTHV</sequence>
<organism evidence="1 2">
    <name type="scientific">Hyalomma asiaticum</name>
    <name type="common">Tick</name>
    <dbReference type="NCBI Taxonomy" id="266040"/>
    <lineage>
        <taxon>Eukaryota</taxon>
        <taxon>Metazoa</taxon>
        <taxon>Ecdysozoa</taxon>
        <taxon>Arthropoda</taxon>
        <taxon>Chelicerata</taxon>
        <taxon>Arachnida</taxon>
        <taxon>Acari</taxon>
        <taxon>Parasitiformes</taxon>
        <taxon>Ixodida</taxon>
        <taxon>Ixodoidea</taxon>
        <taxon>Ixodidae</taxon>
        <taxon>Hyalomminae</taxon>
        <taxon>Hyalomma</taxon>
    </lineage>
</organism>
<gene>
    <name evidence="1" type="ORF">HPB50_024595</name>
</gene>
<keyword evidence="2" id="KW-1185">Reference proteome</keyword>
<name>A0ACB7RMY1_HYAAI</name>
<protein>
    <submittedName>
        <fullName evidence="1">Uncharacterized protein</fullName>
    </submittedName>
</protein>
<evidence type="ECO:0000313" key="1">
    <source>
        <dbReference type="EMBL" id="KAH6923172.1"/>
    </source>
</evidence>
<comment type="caution">
    <text evidence="1">The sequence shown here is derived from an EMBL/GenBank/DDBJ whole genome shotgun (WGS) entry which is preliminary data.</text>
</comment>
<dbReference type="EMBL" id="CM023489">
    <property type="protein sequence ID" value="KAH6923172.1"/>
    <property type="molecule type" value="Genomic_DNA"/>
</dbReference>
<proteinExistence type="predicted"/>
<reference evidence="1" key="1">
    <citation type="submission" date="2020-05" db="EMBL/GenBank/DDBJ databases">
        <title>Large-scale comparative analyses of tick genomes elucidate their genetic diversity and vector capacities.</title>
        <authorList>
            <person name="Jia N."/>
            <person name="Wang J."/>
            <person name="Shi W."/>
            <person name="Du L."/>
            <person name="Sun Y."/>
            <person name="Zhan W."/>
            <person name="Jiang J."/>
            <person name="Wang Q."/>
            <person name="Zhang B."/>
            <person name="Ji P."/>
            <person name="Sakyi L.B."/>
            <person name="Cui X."/>
            <person name="Yuan T."/>
            <person name="Jiang B."/>
            <person name="Yang W."/>
            <person name="Lam T.T.-Y."/>
            <person name="Chang Q."/>
            <person name="Ding S."/>
            <person name="Wang X."/>
            <person name="Zhu J."/>
            <person name="Ruan X."/>
            <person name="Zhao L."/>
            <person name="Wei J."/>
            <person name="Que T."/>
            <person name="Du C."/>
            <person name="Cheng J."/>
            <person name="Dai P."/>
            <person name="Han X."/>
            <person name="Huang E."/>
            <person name="Gao Y."/>
            <person name="Liu J."/>
            <person name="Shao H."/>
            <person name="Ye R."/>
            <person name="Li L."/>
            <person name="Wei W."/>
            <person name="Wang X."/>
            <person name="Wang C."/>
            <person name="Yang T."/>
            <person name="Huo Q."/>
            <person name="Li W."/>
            <person name="Guo W."/>
            <person name="Chen H."/>
            <person name="Zhou L."/>
            <person name="Ni X."/>
            <person name="Tian J."/>
            <person name="Zhou Y."/>
            <person name="Sheng Y."/>
            <person name="Liu T."/>
            <person name="Pan Y."/>
            <person name="Xia L."/>
            <person name="Li J."/>
            <person name="Zhao F."/>
            <person name="Cao W."/>
        </authorList>
    </citation>
    <scope>NUCLEOTIDE SEQUENCE</scope>
    <source>
        <strain evidence="1">Hyas-2018</strain>
    </source>
</reference>
<evidence type="ECO:0000313" key="2">
    <source>
        <dbReference type="Proteomes" id="UP000821845"/>
    </source>
</evidence>